<keyword evidence="2" id="KW-1185">Reference proteome</keyword>
<sequence>MKNASFGERVNFSTGEFDHLLTRQPVNLSTCRLVGSSIFQ</sequence>
<dbReference type="HOGENOM" id="CLU_3294298_0_0_10"/>
<dbReference type="EMBL" id="JNGW01000127">
    <property type="protein sequence ID" value="KDR51014.1"/>
    <property type="molecule type" value="Genomic_DNA"/>
</dbReference>
<comment type="caution">
    <text evidence="1">The sequence shown here is derived from an EMBL/GenBank/DDBJ whole genome shotgun (WGS) entry which is preliminary data.</text>
</comment>
<proteinExistence type="predicted"/>
<gene>
    <name evidence="1" type="ORF">HMPREF1991_02924</name>
</gene>
<dbReference type="AlphaFoldDB" id="A0A069QG53"/>
<evidence type="ECO:0000313" key="1">
    <source>
        <dbReference type="EMBL" id="KDR51014.1"/>
    </source>
</evidence>
<accession>A0A069QG53</accession>
<protein>
    <submittedName>
        <fullName evidence="1">Uncharacterized protein</fullName>
    </submittedName>
</protein>
<name>A0A069QG53_HOYLO</name>
<reference evidence="1 2" key="1">
    <citation type="submission" date="2013-08" db="EMBL/GenBank/DDBJ databases">
        <authorList>
            <person name="Weinstock G."/>
            <person name="Sodergren E."/>
            <person name="Wylie T."/>
            <person name="Fulton L."/>
            <person name="Fulton R."/>
            <person name="Fronick C."/>
            <person name="O'Laughlin M."/>
            <person name="Godfrey J."/>
            <person name="Miner T."/>
            <person name="Herter B."/>
            <person name="Appelbaum E."/>
            <person name="Cordes M."/>
            <person name="Lek S."/>
            <person name="Wollam A."/>
            <person name="Pepin K.H."/>
            <person name="Palsikar V.B."/>
            <person name="Mitreva M."/>
            <person name="Wilson R.K."/>
        </authorList>
    </citation>
    <scope>NUCLEOTIDE SEQUENCE [LARGE SCALE GENOMIC DNA]</scope>
    <source>
        <strain evidence="1 2">ATCC 15930</strain>
    </source>
</reference>
<organism evidence="1 2">
    <name type="scientific">Hoylesella loescheii DSM 19665 = JCM 12249 = ATCC 15930</name>
    <dbReference type="NCBI Taxonomy" id="1122985"/>
    <lineage>
        <taxon>Bacteria</taxon>
        <taxon>Pseudomonadati</taxon>
        <taxon>Bacteroidota</taxon>
        <taxon>Bacteroidia</taxon>
        <taxon>Bacteroidales</taxon>
        <taxon>Prevotellaceae</taxon>
        <taxon>Hoylesella</taxon>
    </lineage>
</organism>
<evidence type="ECO:0000313" key="2">
    <source>
        <dbReference type="Proteomes" id="UP000027442"/>
    </source>
</evidence>
<dbReference type="Proteomes" id="UP000027442">
    <property type="component" value="Unassembled WGS sequence"/>
</dbReference>
<dbReference type="PATRIC" id="fig|1122985.7.peg.3024"/>